<dbReference type="PANTHER" id="PTHR39673:SF5">
    <property type="entry name" value="TUNGSTEN-CONTAINING FORMYLMETHANOFURAN DEHYDROGENASE 2 SUBUNIT C"/>
    <property type="match status" value="1"/>
</dbReference>
<keyword evidence="5" id="KW-1185">Reference proteome</keyword>
<reference evidence="4 5" key="1">
    <citation type="submission" date="2018-05" db="EMBL/GenBank/DDBJ databases">
        <title>Draft genome of Methanospirillum stamsii Pt1.</title>
        <authorList>
            <person name="Dueholm M.S."/>
            <person name="Nielsen P.H."/>
            <person name="Bakmann L.F."/>
            <person name="Otzen D.E."/>
        </authorList>
    </citation>
    <scope>NUCLEOTIDE SEQUENCE [LARGE SCALE GENOMIC DNA]</scope>
    <source>
        <strain evidence="4 5">Pt1</strain>
    </source>
</reference>
<evidence type="ECO:0000313" key="4">
    <source>
        <dbReference type="EMBL" id="PWR72449.1"/>
    </source>
</evidence>
<protein>
    <recommendedName>
        <fullName evidence="2">formylmethanofuran dehydrogenase</fullName>
        <ecNumber evidence="2">1.2.7.12</ecNumber>
    </recommendedName>
</protein>
<gene>
    <name evidence="4" type="ORF">DLD82_11980</name>
</gene>
<dbReference type="EC" id="1.2.7.12" evidence="2"/>
<comment type="caution">
    <text evidence="4">The sequence shown here is derived from an EMBL/GenBank/DDBJ whole genome shotgun (WGS) entry which is preliminary data.</text>
</comment>
<evidence type="ECO:0000313" key="5">
    <source>
        <dbReference type="Proteomes" id="UP000245934"/>
    </source>
</evidence>
<dbReference type="PANTHER" id="PTHR39673">
    <property type="entry name" value="TUNGSTEN FORMYLMETHANOFURAN DEHYDROGENASE, SUBUNIT C (FWDC)"/>
    <property type="match status" value="1"/>
</dbReference>
<dbReference type="GO" id="GO:0046914">
    <property type="term" value="F:transition metal ion binding"/>
    <property type="evidence" value="ECO:0007669"/>
    <property type="project" value="InterPro"/>
</dbReference>
<dbReference type="AlphaFoldDB" id="A0A2V2MYC8"/>
<sequence length="250" mass="27258">MMQVTLTMKPRAKPFLPIEAEMINPMNFIGSHDLFVWEGNKQKRLEDIFTVRKEGNVNSPENIVVVLRGDTSRVKRVGEYMSSGTIIVEGDIGMHCGNFMRGGFIEIHGNADGWLGREMRGGSILCHGNVGDYCGSGYRGEKRGMRGGKIEVTGNAGDYLGEYLTGGEIHVHGNAGMFAGAEMRGGCLIIDGDARIPAANMSKGTCIIRGEIHEMLPTFERIGEKDGMMMYHGDVANKGKGELIVKSKIT</sequence>
<dbReference type="EMBL" id="QGMZ01000026">
    <property type="protein sequence ID" value="PWR72449.1"/>
    <property type="molecule type" value="Genomic_DNA"/>
</dbReference>
<name>A0A2V2MYC8_9EURY</name>
<dbReference type="GO" id="GO:0018493">
    <property type="term" value="F:formylmethanofuran dehydrogenase activity"/>
    <property type="evidence" value="ECO:0007669"/>
    <property type="project" value="UniProtKB-EC"/>
</dbReference>
<dbReference type="InterPro" id="IPR036485">
    <property type="entry name" value="Glu_synth_asu_C_sf"/>
</dbReference>
<organism evidence="4 5">
    <name type="scientific">Methanospirillum stamsii</name>
    <dbReference type="NCBI Taxonomy" id="1277351"/>
    <lineage>
        <taxon>Archaea</taxon>
        <taxon>Methanobacteriati</taxon>
        <taxon>Methanobacteriota</taxon>
        <taxon>Stenosarchaea group</taxon>
        <taxon>Methanomicrobia</taxon>
        <taxon>Methanomicrobiales</taxon>
        <taxon>Methanospirillaceae</taxon>
        <taxon>Methanospirillum</taxon>
    </lineage>
</organism>
<evidence type="ECO:0000256" key="2">
    <source>
        <dbReference type="ARBA" id="ARBA00012692"/>
    </source>
</evidence>
<dbReference type="Gene3D" id="2.160.20.60">
    <property type="entry name" value="Glutamate synthase, alpha subunit, C-terminal domain"/>
    <property type="match status" value="2"/>
</dbReference>
<dbReference type="NCBIfam" id="TIGR03122">
    <property type="entry name" value="one_C_dehyd_C"/>
    <property type="match status" value="1"/>
</dbReference>
<comment type="pathway">
    <text evidence="1">One-carbon metabolism; methanogenesis from CO(2); 5,10-methenyl-5,6,7,8-tetrahydromethanopterin from CO(2): step 1/3.</text>
</comment>
<dbReference type="InterPro" id="IPR017550">
    <property type="entry name" value="Formylmethanofuran_DH_suC"/>
</dbReference>
<dbReference type="OrthoDB" id="106216at2157"/>
<accession>A0A2V2MYC8</accession>
<evidence type="ECO:0000256" key="3">
    <source>
        <dbReference type="ARBA" id="ARBA00048228"/>
    </source>
</evidence>
<dbReference type="SUPFAM" id="SSF69336">
    <property type="entry name" value="Alpha subunit of glutamate synthase, C-terminal domain"/>
    <property type="match status" value="1"/>
</dbReference>
<evidence type="ECO:0000256" key="1">
    <source>
        <dbReference type="ARBA" id="ARBA00004830"/>
    </source>
</evidence>
<proteinExistence type="predicted"/>
<dbReference type="UniPathway" id="UPA00640">
    <property type="reaction ID" value="UER00692"/>
</dbReference>
<dbReference type="GO" id="GO:0019386">
    <property type="term" value="P:methanogenesis, from carbon dioxide"/>
    <property type="evidence" value="ECO:0007669"/>
    <property type="project" value="UniProtKB-UniPathway"/>
</dbReference>
<dbReference type="Proteomes" id="UP000245934">
    <property type="component" value="Unassembled WGS sequence"/>
</dbReference>
<comment type="catalytic activity">
    <reaction evidence="3">
        <text>N-formylmethanofuran + 2 oxidized [2Fe-2S]-[ferredoxin] + H2O = methanofuran + 2 reduced [2Fe-2S]-[ferredoxin] + CO2 + H(+)</text>
        <dbReference type="Rhea" id="RHEA:19841"/>
        <dbReference type="Rhea" id="RHEA-COMP:10000"/>
        <dbReference type="Rhea" id="RHEA-COMP:10001"/>
        <dbReference type="ChEBI" id="CHEBI:15377"/>
        <dbReference type="ChEBI" id="CHEBI:15378"/>
        <dbReference type="ChEBI" id="CHEBI:16526"/>
        <dbReference type="ChEBI" id="CHEBI:33737"/>
        <dbReference type="ChEBI" id="CHEBI:33738"/>
        <dbReference type="ChEBI" id="CHEBI:57727"/>
        <dbReference type="ChEBI" id="CHEBI:58151"/>
        <dbReference type="EC" id="1.2.7.12"/>
    </reaction>
</comment>